<feature type="transmembrane region" description="Helical" evidence="1">
    <location>
        <begin position="18"/>
        <end position="44"/>
    </location>
</feature>
<dbReference type="AlphaFoldDB" id="A0A4P7IBA5"/>
<feature type="transmembrane region" description="Helical" evidence="1">
    <location>
        <begin position="142"/>
        <end position="166"/>
    </location>
</feature>
<sequence length="445" mass="47489">MTGAGPHVREVAARSREAFWLIPALTVVGSIVLAQAALAVDRWVDGSAGVVPDTLLLGVDGSRAMLGAVGGAVLAVAGTTFSITISVIATASSTYGPRLVRNFMTDRRNQATLGIFVGTFTYCMIVLRSVTSQDESLGTEAFVPYFSVYGSLVLALVNVAALVYFLHHIAESIQISYLVARVRRECESVVNRYYGPPSEGARGHCVVDLDHLPEPSSLVVARDSGSVTLLDEGALVALAERHGVAIRMLAAPGTHLLPGEPVAEIRGTSSESLVEGVLSALSRGETRTPAQDVLFAVQQLTEIAVRALSPGTNDPYTARNVLAEIARPLQILTEHPAPLAGRCDDAGDLRLALCLPDGQTVVDEVFDDIRAHAVAQPHVVRAVVDLAARLSRTAPPDLRQRLRTHADLVVAAWAEQVPAFDEERMRDHLTRAFTHVGGQEQVSRA</sequence>
<dbReference type="OrthoDB" id="2955631at2"/>
<organism evidence="2 3">
    <name type="scientific">Nocardioides seonyuensis</name>
    <dbReference type="NCBI Taxonomy" id="2518371"/>
    <lineage>
        <taxon>Bacteria</taxon>
        <taxon>Bacillati</taxon>
        <taxon>Actinomycetota</taxon>
        <taxon>Actinomycetes</taxon>
        <taxon>Propionibacteriales</taxon>
        <taxon>Nocardioidaceae</taxon>
        <taxon>Nocardioides</taxon>
    </lineage>
</organism>
<keyword evidence="1" id="KW-0812">Transmembrane</keyword>
<proteinExistence type="predicted"/>
<evidence type="ECO:0000313" key="3">
    <source>
        <dbReference type="Proteomes" id="UP000294853"/>
    </source>
</evidence>
<feature type="transmembrane region" description="Helical" evidence="1">
    <location>
        <begin position="64"/>
        <end position="90"/>
    </location>
</feature>
<dbReference type="KEGG" id="nsn:EXE58_01850"/>
<dbReference type="InterPro" id="IPR018723">
    <property type="entry name" value="DUF2254_membrane"/>
</dbReference>
<feature type="transmembrane region" description="Helical" evidence="1">
    <location>
        <begin position="111"/>
        <end position="130"/>
    </location>
</feature>
<evidence type="ECO:0000256" key="1">
    <source>
        <dbReference type="SAM" id="Phobius"/>
    </source>
</evidence>
<evidence type="ECO:0000313" key="2">
    <source>
        <dbReference type="EMBL" id="QBX54338.1"/>
    </source>
</evidence>
<reference evidence="2 3" key="1">
    <citation type="submission" date="2019-03" db="EMBL/GenBank/DDBJ databases">
        <title>Three New Species of Nocardioides, Nocardioides euryhalodurans sp. nov., Nocardioides seonyuensis sp. nov. and Nocardioides eburneoflavus sp. nov. Iolated from Soil.</title>
        <authorList>
            <person name="Roh S.G."/>
            <person name="Lee C."/>
            <person name="Kim M.-K."/>
            <person name="Kim S.B."/>
        </authorList>
    </citation>
    <scope>NUCLEOTIDE SEQUENCE [LARGE SCALE GENOMIC DNA]</scope>
    <source>
        <strain evidence="2 3">MMS17-SY207-3</strain>
    </source>
</reference>
<gene>
    <name evidence="2" type="ORF">EXE58_01850</name>
</gene>
<dbReference type="EMBL" id="CP038436">
    <property type="protein sequence ID" value="QBX54338.1"/>
    <property type="molecule type" value="Genomic_DNA"/>
</dbReference>
<name>A0A4P7IBA5_9ACTN</name>
<keyword evidence="1" id="KW-1133">Transmembrane helix</keyword>
<dbReference type="Pfam" id="PF10011">
    <property type="entry name" value="DUF2254"/>
    <property type="match status" value="1"/>
</dbReference>
<keyword evidence="1" id="KW-0472">Membrane</keyword>
<dbReference type="RefSeq" id="WP_135266311.1">
    <property type="nucleotide sequence ID" value="NZ_CP038436.1"/>
</dbReference>
<dbReference type="Proteomes" id="UP000294853">
    <property type="component" value="Chromosome"/>
</dbReference>
<protein>
    <submittedName>
        <fullName evidence="2">DUF2254 domain-containing protein</fullName>
    </submittedName>
</protein>
<accession>A0A4P7IBA5</accession>
<keyword evidence="3" id="KW-1185">Reference proteome</keyword>